<proteinExistence type="predicted"/>
<evidence type="ECO:0000256" key="1">
    <source>
        <dbReference type="ARBA" id="ARBA00004651"/>
    </source>
</evidence>
<dbReference type="GO" id="GO:0005886">
    <property type="term" value="C:plasma membrane"/>
    <property type="evidence" value="ECO:0007669"/>
    <property type="project" value="UniProtKB-SubCell"/>
</dbReference>
<dbReference type="PANTHER" id="PTHR30619:SF1">
    <property type="entry name" value="RECOMBINATION PROTEIN 2"/>
    <property type="match status" value="1"/>
</dbReference>
<evidence type="ECO:0000313" key="8">
    <source>
        <dbReference type="EMBL" id="AWD32872.1"/>
    </source>
</evidence>
<dbReference type="Proteomes" id="UP000244519">
    <property type="component" value="Chromosome"/>
</dbReference>
<feature type="transmembrane region" description="Helical" evidence="6">
    <location>
        <begin position="329"/>
        <end position="350"/>
    </location>
</feature>
<organism evidence="8 9">
    <name type="scientific">Candidatus Fokinia solitaria</name>
    <dbReference type="NCBI Taxonomy" id="1802984"/>
    <lineage>
        <taxon>Bacteria</taxon>
        <taxon>Pseudomonadati</taxon>
        <taxon>Pseudomonadota</taxon>
        <taxon>Alphaproteobacteria</taxon>
        <taxon>Rickettsiales</taxon>
        <taxon>Candidatus Midichloriaceae</taxon>
        <taxon>Candidatus Fokinia</taxon>
    </lineage>
</organism>
<accession>A0A2U8BRB0</accession>
<feature type="transmembrane region" description="Helical" evidence="6">
    <location>
        <begin position="182"/>
        <end position="204"/>
    </location>
</feature>
<keyword evidence="3 6" id="KW-0812">Transmembrane</keyword>
<dbReference type="InterPro" id="IPR052159">
    <property type="entry name" value="Competence_DNA_uptake"/>
</dbReference>
<feature type="domain" description="ComEC/Rec2-related protein" evidence="7">
    <location>
        <begin position="158"/>
        <end position="442"/>
    </location>
</feature>
<feature type="transmembrane region" description="Helical" evidence="6">
    <location>
        <begin position="357"/>
        <end position="382"/>
    </location>
</feature>
<keyword evidence="4 6" id="KW-1133">Transmembrane helix</keyword>
<dbReference type="AlphaFoldDB" id="A0A2U8BRB0"/>
<evidence type="ECO:0000256" key="2">
    <source>
        <dbReference type="ARBA" id="ARBA00022475"/>
    </source>
</evidence>
<reference evidence="8 9" key="1">
    <citation type="journal article" date="2018" name="Genome Biol. Evol.">
        <title>The Genome Sequence of "Candidatus Fokinia solitaria": Insights on Reductive Evolution in Rickettsiales.</title>
        <authorList>
            <person name="Floriano A.M."/>
            <person name="Castelli M."/>
            <person name="Krenek S."/>
            <person name="Berendonk T.U."/>
            <person name="Bazzocchi C."/>
            <person name="Petroni G."/>
            <person name="Sassera D."/>
        </authorList>
    </citation>
    <scope>NUCLEOTIDE SEQUENCE [LARGE SCALE GENOMIC DNA]</scope>
    <source>
        <strain evidence="8">Rio ETE_ALG 3VII</strain>
    </source>
</reference>
<evidence type="ECO:0000256" key="5">
    <source>
        <dbReference type="ARBA" id="ARBA00023136"/>
    </source>
</evidence>
<evidence type="ECO:0000256" key="3">
    <source>
        <dbReference type="ARBA" id="ARBA00022692"/>
    </source>
</evidence>
<keyword evidence="5 6" id="KW-0472">Membrane</keyword>
<dbReference type="EMBL" id="CP025989">
    <property type="protein sequence ID" value="AWD32872.1"/>
    <property type="molecule type" value="Genomic_DNA"/>
</dbReference>
<dbReference type="NCBIfam" id="TIGR00360">
    <property type="entry name" value="ComEC_N-term"/>
    <property type="match status" value="1"/>
</dbReference>
<protein>
    <submittedName>
        <fullName evidence="8">ComEC family competence protein</fullName>
    </submittedName>
</protein>
<dbReference type="KEGG" id="fso:Fsol_00059"/>
<evidence type="ECO:0000313" key="9">
    <source>
        <dbReference type="Proteomes" id="UP000244519"/>
    </source>
</evidence>
<dbReference type="InterPro" id="IPR004477">
    <property type="entry name" value="ComEC_N"/>
</dbReference>
<name>A0A2U8BRB0_9RICK</name>
<dbReference type="PANTHER" id="PTHR30619">
    <property type="entry name" value="DNA INTERNALIZATION/COMPETENCE PROTEIN COMEC/REC2"/>
    <property type="match status" value="1"/>
</dbReference>
<feature type="transmembrane region" description="Helical" evidence="6">
    <location>
        <begin position="241"/>
        <end position="261"/>
    </location>
</feature>
<comment type="subcellular location">
    <subcellularLocation>
        <location evidence="1">Cell membrane</location>
        <topology evidence="1">Multi-pass membrane protein</topology>
    </subcellularLocation>
</comment>
<evidence type="ECO:0000256" key="6">
    <source>
        <dbReference type="SAM" id="Phobius"/>
    </source>
</evidence>
<evidence type="ECO:0000256" key="4">
    <source>
        <dbReference type="ARBA" id="ARBA00022989"/>
    </source>
</evidence>
<gene>
    <name evidence="8" type="ORF">Fsol_00059</name>
</gene>
<dbReference type="Pfam" id="PF03772">
    <property type="entry name" value="Competence"/>
    <property type="match status" value="1"/>
</dbReference>
<keyword evidence="2" id="KW-1003">Cell membrane</keyword>
<keyword evidence="9" id="KW-1185">Reference proteome</keyword>
<evidence type="ECO:0000259" key="7">
    <source>
        <dbReference type="Pfam" id="PF03772"/>
    </source>
</evidence>
<sequence>MDLRIITVHAPKLNHKITTHVDGVVQSICKANDHYKVLLTNLHISKVHISDTPHAIRIRVNKKYNATLKDYTNILGARVSFDAQLFPPKTVKQHYPFDFAQFAYFKKIGAVGFSLTDFTLLKKSTNFALYLPEIIRHKIASQIDTALEYDVSGVVNGLLLGEVYKIPKHIYEYFRISGTSHVIAISGMHITVMSVMMLYIIRFFLLRIYTSINSIFSTKLSYCIVSVLVVFYLLIVNSPISGVRAVLMFLLCGLGTVIGKGNDIKRVLATTASLILLLQPEAILNAGMQMSFLACIGVIYCVHNLQFSFSGIDSDNTKSKNILLKSCIYFQNLITCSIIATLCTIPVVAFHFHTLSIYSIFANFIIIPLVDIIVMPLSMIYLATSFIDYSKYTLQLLVIPVKLMICLAKYFAELQYSAIHVKNITKEMVVALSLGSVIMMYTKTDTMKLIGFFILSSALLLLL</sequence>
<feature type="transmembrane region" description="Helical" evidence="6">
    <location>
        <begin position="216"/>
        <end position="235"/>
    </location>
</feature>